<evidence type="ECO:0000256" key="3">
    <source>
        <dbReference type="ARBA" id="ARBA00022840"/>
    </source>
</evidence>
<protein>
    <recommendedName>
        <fullName evidence="7">Glutamyl/glutaminyl-tRNA synthetase class Ib catalytic domain-containing protein</fullName>
    </recommendedName>
</protein>
<dbReference type="GO" id="GO:0004818">
    <property type="term" value="F:glutamate-tRNA ligase activity"/>
    <property type="evidence" value="ECO:0007669"/>
    <property type="project" value="TreeGrafter"/>
</dbReference>
<dbReference type="AlphaFoldDB" id="A0A1G2ULS1"/>
<dbReference type="GO" id="GO:0005829">
    <property type="term" value="C:cytosol"/>
    <property type="evidence" value="ECO:0007669"/>
    <property type="project" value="TreeGrafter"/>
</dbReference>
<evidence type="ECO:0000313" key="9">
    <source>
        <dbReference type="Proteomes" id="UP000177202"/>
    </source>
</evidence>
<evidence type="ECO:0000256" key="5">
    <source>
        <dbReference type="ARBA" id="ARBA00023146"/>
    </source>
</evidence>
<evidence type="ECO:0000256" key="1">
    <source>
        <dbReference type="ARBA" id="ARBA00022598"/>
    </source>
</evidence>
<keyword evidence="4 6" id="KW-0648">Protein biosynthesis</keyword>
<dbReference type="PRINTS" id="PR00987">
    <property type="entry name" value="TRNASYNTHGLU"/>
</dbReference>
<dbReference type="InterPro" id="IPR020058">
    <property type="entry name" value="Glu/Gln-tRNA-synth_Ib_cat-dom"/>
</dbReference>
<dbReference type="Gene3D" id="1.10.1160.10">
    <property type="entry name" value="Glutamyl-trna Synthetase, Domain 2"/>
    <property type="match status" value="1"/>
</dbReference>
<dbReference type="PANTHER" id="PTHR43311:SF2">
    <property type="entry name" value="GLUTAMATE--TRNA LIGASE, MITOCHONDRIAL-RELATED"/>
    <property type="match status" value="1"/>
</dbReference>
<dbReference type="InterPro" id="IPR049940">
    <property type="entry name" value="GluQ/Sye"/>
</dbReference>
<proteinExistence type="inferred from homology"/>
<dbReference type="InterPro" id="IPR014729">
    <property type="entry name" value="Rossmann-like_a/b/a_fold"/>
</dbReference>
<dbReference type="Gene3D" id="3.40.50.620">
    <property type="entry name" value="HUPs"/>
    <property type="match status" value="2"/>
</dbReference>
<evidence type="ECO:0000256" key="6">
    <source>
        <dbReference type="RuleBase" id="RU363037"/>
    </source>
</evidence>
<dbReference type="InterPro" id="IPR020061">
    <property type="entry name" value="Glu_tRNA_lig_a-bdl"/>
</dbReference>
<dbReference type="CDD" id="cd00808">
    <property type="entry name" value="GluRS_core"/>
    <property type="match status" value="1"/>
</dbReference>
<feature type="domain" description="Glutamyl/glutaminyl-tRNA synthetase class Ib catalytic" evidence="7">
    <location>
        <begin position="109"/>
        <end position="281"/>
    </location>
</feature>
<evidence type="ECO:0000313" key="8">
    <source>
        <dbReference type="EMBL" id="OHB10324.1"/>
    </source>
</evidence>
<dbReference type="EMBL" id="MHWP01000017">
    <property type="protein sequence ID" value="OHB10324.1"/>
    <property type="molecule type" value="Genomic_DNA"/>
</dbReference>
<dbReference type="GO" id="GO:0005524">
    <property type="term" value="F:ATP binding"/>
    <property type="evidence" value="ECO:0007669"/>
    <property type="project" value="UniProtKB-KW"/>
</dbReference>
<dbReference type="InterPro" id="IPR033910">
    <property type="entry name" value="GluRS_core"/>
</dbReference>
<keyword evidence="5 6" id="KW-0030">Aminoacyl-tRNA synthetase</keyword>
<keyword evidence="1 6" id="KW-0436">Ligase</keyword>
<dbReference type="Proteomes" id="UP000177202">
    <property type="component" value="Unassembled WGS sequence"/>
</dbReference>
<dbReference type="PANTHER" id="PTHR43311">
    <property type="entry name" value="GLUTAMATE--TRNA LIGASE"/>
    <property type="match status" value="1"/>
</dbReference>
<keyword evidence="2 6" id="KW-0547">Nucleotide-binding</keyword>
<gene>
    <name evidence="8" type="ORF">A3H60_02605</name>
</gene>
<dbReference type="Gene3D" id="3.90.800.10">
    <property type="entry name" value="Glutamyl-tRNA Synthetase, Domain 3"/>
    <property type="match status" value="1"/>
</dbReference>
<dbReference type="Pfam" id="PF00749">
    <property type="entry name" value="tRNA-synt_1c"/>
    <property type="match status" value="1"/>
</dbReference>
<dbReference type="InterPro" id="IPR000924">
    <property type="entry name" value="Glu/Gln-tRNA-synth"/>
</dbReference>
<organism evidence="8 9">
    <name type="scientific">Candidatus Zambryskibacteria bacterium RIFCSPLOWO2_02_FULL_44_12b</name>
    <dbReference type="NCBI Taxonomy" id="1802772"/>
    <lineage>
        <taxon>Bacteria</taxon>
        <taxon>Candidatus Zambryskiibacteriota</taxon>
    </lineage>
</organism>
<sequence>MKSKSDKSLPAGRQVIVRMAPSPTGNFHVGSARTALFNFLFARKNNGKFILRIEDTDKERSKKEFEDDIFESLEWLGLKHDELYRQSERGEVYKSYIEKMLDEGSVYESDDKVIRFKNPNKKIKFNDLIRGEIEFDTTELEDFVIAKSVNEPLYHLAVVIDDFESGITHVIRGEDHISNTARQILIQEAIGAPRPIYAHLPLILAPDRSKLSKRKHGESVSLDYYRNKGYSPAAIINYLALLGWNPGTEQEIFTLEELIKVFDLSRVHKGGAIFDEKKLAWVNRKHFNLGRIRE</sequence>
<evidence type="ECO:0000256" key="2">
    <source>
        <dbReference type="ARBA" id="ARBA00022741"/>
    </source>
</evidence>
<reference evidence="8 9" key="1">
    <citation type="journal article" date="2016" name="Nat. Commun.">
        <title>Thousands of microbial genomes shed light on interconnected biogeochemical processes in an aquifer system.</title>
        <authorList>
            <person name="Anantharaman K."/>
            <person name="Brown C.T."/>
            <person name="Hug L.A."/>
            <person name="Sharon I."/>
            <person name="Castelle C.J."/>
            <person name="Probst A.J."/>
            <person name="Thomas B.C."/>
            <person name="Singh A."/>
            <person name="Wilkins M.J."/>
            <person name="Karaoz U."/>
            <person name="Brodie E.L."/>
            <person name="Williams K.H."/>
            <person name="Hubbard S.S."/>
            <person name="Banfield J.F."/>
        </authorList>
    </citation>
    <scope>NUCLEOTIDE SEQUENCE [LARGE SCALE GENOMIC DNA]</scope>
</reference>
<dbReference type="STRING" id="1802772.A3H60_02605"/>
<dbReference type="GO" id="GO:0008270">
    <property type="term" value="F:zinc ion binding"/>
    <property type="evidence" value="ECO:0007669"/>
    <property type="project" value="InterPro"/>
</dbReference>
<comment type="similarity">
    <text evidence="6">Belongs to the class-I aminoacyl-tRNA synthetase family.</text>
</comment>
<evidence type="ECO:0000256" key="4">
    <source>
        <dbReference type="ARBA" id="ARBA00022917"/>
    </source>
</evidence>
<accession>A0A1G2ULS1</accession>
<keyword evidence="3 6" id="KW-0067">ATP-binding</keyword>
<dbReference type="SUPFAM" id="SSF52374">
    <property type="entry name" value="Nucleotidylyl transferase"/>
    <property type="match status" value="1"/>
</dbReference>
<comment type="caution">
    <text evidence="8">The sequence shown here is derived from an EMBL/GenBank/DDBJ whole genome shotgun (WGS) entry which is preliminary data.</text>
</comment>
<name>A0A1G2ULS1_9BACT</name>
<evidence type="ECO:0000259" key="7">
    <source>
        <dbReference type="Pfam" id="PF00749"/>
    </source>
</evidence>
<dbReference type="GO" id="GO:0006424">
    <property type="term" value="P:glutamyl-tRNA aminoacylation"/>
    <property type="evidence" value="ECO:0007669"/>
    <property type="project" value="InterPro"/>
</dbReference>